<protein>
    <recommendedName>
        <fullName evidence="4">Lipocalin-like domain-containing protein</fullName>
    </recommendedName>
</protein>
<evidence type="ECO:0000256" key="1">
    <source>
        <dbReference type="SAM" id="SignalP"/>
    </source>
</evidence>
<organism evidence="2 3">
    <name type="scientific">Runella slithyformis (strain ATCC 29530 / DSM 19594 / LMG 11500 / NCIMB 11436 / LSU 4)</name>
    <dbReference type="NCBI Taxonomy" id="761193"/>
    <lineage>
        <taxon>Bacteria</taxon>
        <taxon>Pseudomonadati</taxon>
        <taxon>Bacteroidota</taxon>
        <taxon>Cytophagia</taxon>
        <taxon>Cytophagales</taxon>
        <taxon>Spirosomataceae</taxon>
        <taxon>Runella</taxon>
    </lineage>
</organism>
<dbReference type="PROSITE" id="PS51257">
    <property type="entry name" value="PROKAR_LIPOPROTEIN"/>
    <property type="match status" value="1"/>
</dbReference>
<keyword evidence="3" id="KW-1185">Reference proteome</keyword>
<dbReference type="EMBL" id="CP002859">
    <property type="protein sequence ID" value="AEI48668.1"/>
    <property type="molecule type" value="Genomic_DNA"/>
</dbReference>
<evidence type="ECO:0000313" key="3">
    <source>
        <dbReference type="Proteomes" id="UP000000493"/>
    </source>
</evidence>
<feature type="chain" id="PRO_5030608530" description="Lipocalin-like domain-containing protein" evidence="1">
    <location>
        <begin position="20"/>
        <end position="145"/>
    </location>
</feature>
<feature type="signal peptide" evidence="1">
    <location>
        <begin position="1"/>
        <end position="19"/>
    </location>
</feature>
<gene>
    <name evidence="2" type="ordered locus">Runsl_2256</name>
</gene>
<evidence type="ECO:0008006" key="4">
    <source>
        <dbReference type="Google" id="ProtNLM"/>
    </source>
</evidence>
<reference evidence="2 3" key="2">
    <citation type="journal article" date="2012" name="Stand. Genomic Sci.">
        <title>Complete genome sequence of the aquatic bacterium Runella slithyformis type strain (LSU 4(T)).</title>
        <authorList>
            <person name="Copeland A."/>
            <person name="Zhang X."/>
            <person name="Misra M."/>
            <person name="Lapidus A."/>
            <person name="Nolan M."/>
            <person name="Lucas S."/>
            <person name="Deshpande S."/>
            <person name="Cheng J.F."/>
            <person name="Tapia R."/>
            <person name="Goodwin L.A."/>
            <person name="Pitluck S."/>
            <person name="Liolios K."/>
            <person name="Pagani I."/>
            <person name="Ivanova N."/>
            <person name="Mikhailova N."/>
            <person name="Pati A."/>
            <person name="Chen A."/>
            <person name="Palaniappan K."/>
            <person name="Land M."/>
            <person name="Hauser L."/>
            <person name="Pan C."/>
            <person name="Jeffries C.D."/>
            <person name="Detter J.C."/>
            <person name="Brambilla E.M."/>
            <person name="Rohde M."/>
            <person name="Djao O.D."/>
            <person name="Goker M."/>
            <person name="Sikorski J."/>
            <person name="Tindall B.J."/>
            <person name="Woyke T."/>
            <person name="Bristow J."/>
            <person name="Eisen J.A."/>
            <person name="Markowitz V."/>
            <person name="Hugenholtz P."/>
            <person name="Kyrpides N.C."/>
            <person name="Klenk H.P."/>
            <person name="Mavromatis K."/>
        </authorList>
    </citation>
    <scope>NUCLEOTIDE SEQUENCE [LARGE SCALE GENOMIC DNA]</scope>
    <source>
        <strain evidence="3">ATCC 29530 / DSM 19594 / LMG 11500 / NCIMB 11436 / LSU 4</strain>
    </source>
</reference>
<dbReference type="AlphaFoldDB" id="A0A7U3ZK70"/>
<evidence type="ECO:0000313" key="2">
    <source>
        <dbReference type="EMBL" id="AEI48668.1"/>
    </source>
</evidence>
<accession>A0A7U3ZK70</accession>
<dbReference type="Proteomes" id="UP000000493">
    <property type="component" value="Chromosome"/>
</dbReference>
<name>A0A7U3ZK70_RUNSL</name>
<keyword evidence="1" id="KW-0732">Signal</keyword>
<reference evidence="3" key="1">
    <citation type="submission" date="2011-06" db="EMBL/GenBank/DDBJ databases">
        <title>The complete genome of chromosome of Runella slithyformis DSM 19594.</title>
        <authorList>
            <consortium name="US DOE Joint Genome Institute (JGI-PGF)"/>
            <person name="Lucas S."/>
            <person name="Han J."/>
            <person name="Lapidus A."/>
            <person name="Bruce D."/>
            <person name="Goodwin L."/>
            <person name="Pitluck S."/>
            <person name="Peters L."/>
            <person name="Kyrpides N."/>
            <person name="Mavromatis K."/>
            <person name="Ivanova N."/>
            <person name="Ovchinnikova G."/>
            <person name="Zhang X."/>
            <person name="Misra M."/>
            <person name="Detter J.C."/>
            <person name="Tapia R."/>
            <person name="Han C."/>
            <person name="Land M."/>
            <person name="Hauser L."/>
            <person name="Markowitz V."/>
            <person name="Cheng J.-F."/>
            <person name="Hugenholtz P."/>
            <person name="Woyke T."/>
            <person name="Wu D."/>
            <person name="Tindall B."/>
            <person name="Faehrich R."/>
            <person name="Brambilla E."/>
            <person name="Klenk H.-P."/>
            <person name="Eisen J.A."/>
        </authorList>
    </citation>
    <scope>NUCLEOTIDE SEQUENCE [LARGE SCALE GENOMIC DNA]</scope>
    <source>
        <strain evidence="3">ATCC 29530 / DSM 19594 / LMG 11500 / NCIMB 11436 / LSU 4</strain>
    </source>
</reference>
<proteinExistence type="predicted"/>
<dbReference type="KEGG" id="rsi:Runsl_2256"/>
<sequence length="145" mass="15719">MKTNFFLYFLLLGFAIVSCKPQVAPMSERIVKIWTANVVREGNSLVYTQGGSNNLRPGYTNFKIELQTGGAVIFTDFDGVRFTGQWSLEGDTKLVLKNLTPSPTGTSGTIEFSIGEFADGSMTLTRTTASTKTGGTVNVYQVVGK</sequence>
<dbReference type="RefSeq" id="WP_013927979.1">
    <property type="nucleotide sequence ID" value="NC_015703.1"/>
</dbReference>